<evidence type="ECO:0000256" key="6">
    <source>
        <dbReference type="ARBA" id="ARBA00048785"/>
    </source>
</evidence>
<evidence type="ECO:0000313" key="8">
    <source>
        <dbReference type="EMBL" id="KAB2817520.1"/>
    </source>
</evidence>
<dbReference type="EC" id="2.5.1.78" evidence="3 7"/>
<dbReference type="RefSeq" id="WP_151692115.1">
    <property type="nucleotide sequence ID" value="NZ_BMGX01000002.1"/>
</dbReference>
<evidence type="ECO:0000256" key="3">
    <source>
        <dbReference type="ARBA" id="ARBA00012664"/>
    </source>
</evidence>
<dbReference type="GO" id="GO:0000906">
    <property type="term" value="F:6,7-dimethyl-8-ribityllumazine synthase activity"/>
    <property type="evidence" value="ECO:0007669"/>
    <property type="project" value="UniProtKB-UniRule"/>
</dbReference>
<dbReference type="InterPro" id="IPR036467">
    <property type="entry name" value="LS/RS_sf"/>
</dbReference>
<evidence type="ECO:0000256" key="1">
    <source>
        <dbReference type="ARBA" id="ARBA00004917"/>
    </source>
</evidence>
<feature type="binding site" evidence="7">
    <location>
        <begin position="89"/>
        <end position="91"/>
    </location>
    <ligand>
        <name>5-amino-6-(D-ribitylamino)uracil</name>
        <dbReference type="ChEBI" id="CHEBI:15934"/>
    </ligand>
</feature>
<dbReference type="NCBIfam" id="TIGR00114">
    <property type="entry name" value="lumazine-synth"/>
    <property type="match status" value="1"/>
</dbReference>
<comment type="similarity">
    <text evidence="2 7">Belongs to the DMRL synthase family.</text>
</comment>
<feature type="binding site" evidence="7">
    <location>
        <begin position="65"/>
        <end position="67"/>
    </location>
    <ligand>
        <name>5-amino-6-(D-ribitylamino)uracil</name>
        <dbReference type="ChEBI" id="CHEBI:15934"/>
    </ligand>
</feature>
<dbReference type="Pfam" id="PF00885">
    <property type="entry name" value="DMRL_synthase"/>
    <property type="match status" value="1"/>
</dbReference>
<reference evidence="8 9" key="1">
    <citation type="submission" date="2019-10" db="EMBL/GenBank/DDBJ databases">
        <title>Genome sequence of Phaeocystidibacter marisrubri JCM30614 (type strain).</title>
        <authorList>
            <person name="Bowman J.P."/>
        </authorList>
    </citation>
    <scope>NUCLEOTIDE SEQUENCE [LARGE SCALE GENOMIC DNA]</scope>
    <source>
        <strain evidence="8 9">JCM 30614</strain>
    </source>
</reference>
<evidence type="ECO:0000256" key="7">
    <source>
        <dbReference type="HAMAP-Rule" id="MF_00178"/>
    </source>
</evidence>
<feature type="binding site" evidence="7">
    <location>
        <position position="122"/>
    </location>
    <ligand>
        <name>5-amino-6-(D-ribitylamino)uracil</name>
        <dbReference type="ChEBI" id="CHEBI:15934"/>
    </ligand>
</feature>
<name>A0A6L3ZK50_9FLAO</name>
<evidence type="ECO:0000256" key="4">
    <source>
        <dbReference type="ARBA" id="ARBA00022619"/>
    </source>
</evidence>
<feature type="binding site" evidence="7">
    <location>
        <position position="31"/>
    </location>
    <ligand>
        <name>5-amino-6-(D-ribitylamino)uracil</name>
        <dbReference type="ChEBI" id="CHEBI:15934"/>
    </ligand>
</feature>
<dbReference type="InterPro" id="IPR002180">
    <property type="entry name" value="LS/RS"/>
</dbReference>
<dbReference type="Gene3D" id="3.40.50.960">
    <property type="entry name" value="Lumazine/riboflavin synthase"/>
    <property type="match status" value="1"/>
</dbReference>
<protein>
    <recommendedName>
        <fullName evidence="3 7">6,7-dimethyl-8-ribityllumazine synthase</fullName>
        <shortName evidence="7">DMRL synthase</shortName>
        <shortName evidence="7">LS</shortName>
        <shortName evidence="7">Lumazine synthase</shortName>
        <ecNumber evidence="3 7">2.5.1.78</ecNumber>
    </recommendedName>
</protein>
<dbReference type="CDD" id="cd09209">
    <property type="entry name" value="Lumazine_synthase-I"/>
    <property type="match status" value="1"/>
</dbReference>
<feature type="binding site" evidence="7">
    <location>
        <position position="136"/>
    </location>
    <ligand>
        <name>(2S)-2-hydroxy-3-oxobutyl phosphate</name>
        <dbReference type="ChEBI" id="CHEBI:58830"/>
    </ligand>
</feature>
<keyword evidence="9" id="KW-1185">Reference proteome</keyword>
<comment type="catalytic activity">
    <reaction evidence="6 7">
        <text>(2S)-2-hydroxy-3-oxobutyl phosphate + 5-amino-6-(D-ribitylamino)uracil = 6,7-dimethyl-8-(1-D-ribityl)lumazine + phosphate + 2 H2O + H(+)</text>
        <dbReference type="Rhea" id="RHEA:26152"/>
        <dbReference type="ChEBI" id="CHEBI:15377"/>
        <dbReference type="ChEBI" id="CHEBI:15378"/>
        <dbReference type="ChEBI" id="CHEBI:15934"/>
        <dbReference type="ChEBI" id="CHEBI:43474"/>
        <dbReference type="ChEBI" id="CHEBI:58201"/>
        <dbReference type="ChEBI" id="CHEBI:58830"/>
        <dbReference type="EC" id="2.5.1.78"/>
    </reaction>
</comment>
<dbReference type="InterPro" id="IPR034964">
    <property type="entry name" value="LS"/>
</dbReference>
<dbReference type="AlphaFoldDB" id="A0A6L3ZK50"/>
<dbReference type="UniPathway" id="UPA00275">
    <property type="reaction ID" value="UER00404"/>
</dbReference>
<dbReference type="HAMAP" id="MF_00178">
    <property type="entry name" value="Lumazine_synth"/>
    <property type="match status" value="1"/>
</dbReference>
<dbReference type="SUPFAM" id="SSF52121">
    <property type="entry name" value="Lumazine synthase"/>
    <property type="match status" value="1"/>
</dbReference>
<feature type="binding site" evidence="7">
    <location>
        <begin position="94"/>
        <end position="95"/>
    </location>
    <ligand>
        <name>(2S)-2-hydroxy-3-oxobutyl phosphate</name>
        <dbReference type="ChEBI" id="CHEBI:58830"/>
    </ligand>
</feature>
<comment type="pathway">
    <text evidence="1 7">Cofactor biosynthesis; riboflavin biosynthesis; riboflavin from 2-hydroxy-3-oxobutyl phosphate and 5-amino-6-(D-ribitylamino)uracil: step 1/2.</text>
</comment>
<organism evidence="8 9">
    <name type="scientific">Phaeocystidibacter marisrubri</name>
    <dbReference type="NCBI Taxonomy" id="1577780"/>
    <lineage>
        <taxon>Bacteria</taxon>
        <taxon>Pseudomonadati</taxon>
        <taxon>Bacteroidota</taxon>
        <taxon>Flavobacteriia</taxon>
        <taxon>Flavobacteriales</taxon>
        <taxon>Phaeocystidibacteraceae</taxon>
        <taxon>Phaeocystidibacter</taxon>
    </lineage>
</organism>
<evidence type="ECO:0000256" key="2">
    <source>
        <dbReference type="ARBA" id="ARBA00007424"/>
    </source>
</evidence>
<dbReference type="GO" id="GO:0009349">
    <property type="term" value="C:riboflavin synthase complex"/>
    <property type="evidence" value="ECO:0007669"/>
    <property type="project" value="UniProtKB-UniRule"/>
</dbReference>
<keyword evidence="5 7" id="KW-0808">Transferase</keyword>
<accession>A0A6L3ZK50</accession>
<evidence type="ECO:0000313" key="9">
    <source>
        <dbReference type="Proteomes" id="UP000484164"/>
    </source>
</evidence>
<comment type="caution">
    <text evidence="8">The sequence shown here is derived from an EMBL/GenBank/DDBJ whole genome shotgun (WGS) entry which is preliminary data.</text>
</comment>
<dbReference type="Proteomes" id="UP000484164">
    <property type="component" value="Unassembled WGS sequence"/>
</dbReference>
<dbReference type="GO" id="GO:0009231">
    <property type="term" value="P:riboflavin biosynthetic process"/>
    <property type="evidence" value="ECO:0007669"/>
    <property type="project" value="UniProtKB-UniRule"/>
</dbReference>
<keyword evidence="4 7" id="KW-0686">Riboflavin biosynthesis</keyword>
<dbReference type="GO" id="GO:0005829">
    <property type="term" value="C:cytosol"/>
    <property type="evidence" value="ECO:0007669"/>
    <property type="project" value="TreeGrafter"/>
</dbReference>
<evidence type="ECO:0000256" key="5">
    <source>
        <dbReference type="ARBA" id="ARBA00022679"/>
    </source>
</evidence>
<comment type="function">
    <text evidence="7">Catalyzes the formation of 6,7-dimethyl-8-ribityllumazine by condensation of 5-amino-6-(D-ribitylamino)uracil with 3,4-dihydroxy-2-butanone 4-phosphate. This is the penultimate step in the biosynthesis of riboflavin.</text>
</comment>
<dbReference type="PANTHER" id="PTHR21058:SF0">
    <property type="entry name" value="6,7-DIMETHYL-8-RIBITYLLUMAZINE SYNTHASE"/>
    <property type="match status" value="1"/>
</dbReference>
<proteinExistence type="inferred from homology"/>
<gene>
    <name evidence="7" type="primary">ribH</name>
    <name evidence="8" type="ORF">F8C82_03735</name>
</gene>
<dbReference type="OrthoDB" id="9809709at2"/>
<dbReference type="EMBL" id="WBVQ01000001">
    <property type="protein sequence ID" value="KAB2817520.1"/>
    <property type="molecule type" value="Genomic_DNA"/>
</dbReference>
<dbReference type="PANTHER" id="PTHR21058">
    <property type="entry name" value="6,7-DIMETHYL-8-RIBITYLLUMAZINE SYNTHASE DMRL SYNTHASE LUMAZINE SYNTHASE"/>
    <property type="match status" value="1"/>
</dbReference>
<feature type="active site" description="Proton donor" evidence="7">
    <location>
        <position position="97"/>
    </location>
</feature>
<sequence>MATANKNLSNYDKNTMPNASSMRFGIVVSEWNEEITEGLFRGAYDTLIDLGVARHNIIRENVPGSFELPFGAKCILESEKVDAVIAIGVVIQGETKHFDFVCSGVTQGIVELNNTYSAPTMFCVLTDMNIEQSRARSGGEHGNKGVEAAVAAVKMADLKRRRLSN</sequence>